<dbReference type="Gene3D" id="3.90.15.10">
    <property type="entry name" value="Topoisomerase I, Chain A, domain 3"/>
    <property type="match status" value="1"/>
</dbReference>
<dbReference type="InterPro" id="IPR013500">
    <property type="entry name" value="TopoI_cat_euk"/>
</dbReference>
<dbReference type="GO" id="GO:0006260">
    <property type="term" value="P:DNA replication"/>
    <property type="evidence" value="ECO:0007669"/>
    <property type="project" value="TreeGrafter"/>
</dbReference>
<dbReference type="GO" id="GO:0005694">
    <property type="term" value="C:chromosome"/>
    <property type="evidence" value="ECO:0007669"/>
    <property type="project" value="InterPro"/>
</dbReference>
<dbReference type="EC" id="5.6.2.1" evidence="3"/>
<dbReference type="GO" id="GO:0003917">
    <property type="term" value="F:DNA topoisomerase type I (single strand cut, ATP-independent) activity"/>
    <property type="evidence" value="ECO:0007669"/>
    <property type="project" value="UniProtKB-EC"/>
</dbReference>
<dbReference type="InterPro" id="IPR014711">
    <property type="entry name" value="TopoI_cat_a-hlx-sub_euk"/>
</dbReference>
<dbReference type="Proteomes" id="UP000024635">
    <property type="component" value="Unassembled WGS sequence"/>
</dbReference>
<keyword evidence="5" id="KW-0799">Topoisomerase</keyword>
<keyword evidence="7" id="KW-0413">Isomerase</keyword>
<proteinExistence type="inferred from homology"/>
<evidence type="ECO:0000256" key="2">
    <source>
        <dbReference type="ARBA" id="ARBA00006645"/>
    </source>
</evidence>
<comment type="caution">
    <text evidence="11">The sequence shown here is derived from an EMBL/GenBank/DDBJ whole genome shotgun (WGS) entry which is preliminary data.</text>
</comment>
<name>A0A016SUA1_9BILA</name>
<dbReference type="OrthoDB" id="47179at2759"/>
<keyword evidence="12" id="KW-1185">Reference proteome</keyword>
<dbReference type="InterPro" id="IPR013030">
    <property type="entry name" value="DNA_topo_DNA_db_N_dom2"/>
</dbReference>
<dbReference type="PANTHER" id="PTHR10290">
    <property type="entry name" value="DNA TOPOISOMERASE I"/>
    <property type="match status" value="1"/>
</dbReference>
<keyword evidence="6 9" id="KW-0238">DNA-binding</keyword>
<dbReference type="InterPro" id="IPR008336">
    <property type="entry name" value="TopoI_DNA-bd_euk"/>
</dbReference>
<dbReference type="PROSITE" id="PS52038">
    <property type="entry name" value="TOPO_IB_2"/>
    <property type="match status" value="1"/>
</dbReference>
<gene>
    <name evidence="11" type="primary">Acey_s0175.g481</name>
    <name evidence="11" type="ORF">Y032_0175g481</name>
</gene>
<dbReference type="EMBL" id="JARK01001511">
    <property type="protein sequence ID" value="EYB94080.1"/>
    <property type="molecule type" value="Genomic_DNA"/>
</dbReference>
<dbReference type="InterPro" id="IPR011010">
    <property type="entry name" value="DNA_brk_join_enz"/>
</dbReference>
<evidence type="ECO:0000256" key="4">
    <source>
        <dbReference type="ARBA" id="ARBA00019632"/>
    </source>
</evidence>
<dbReference type="Pfam" id="PF01028">
    <property type="entry name" value="Topoisom_I"/>
    <property type="match status" value="1"/>
</dbReference>
<dbReference type="InterPro" id="IPR051062">
    <property type="entry name" value="Topoisomerase_IB"/>
</dbReference>
<comment type="catalytic activity">
    <reaction evidence="1">
        <text>ATP-independent breakage of single-stranded DNA, followed by passage and rejoining.</text>
        <dbReference type="EC" id="5.6.2.1"/>
    </reaction>
</comment>
<dbReference type="Pfam" id="PF02919">
    <property type="entry name" value="Topoisom_I_N"/>
    <property type="match status" value="1"/>
</dbReference>
<dbReference type="AlphaFoldDB" id="A0A016SUA1"/>
<feature type="domain" description="DNA topoisomerase I eukaryotic-type" evidence="10">
    <location>
        <begin position="69"/>
        <end position="248"/>
    </location>
</feature>
<dbReference type="SUPFAM" id="SSF56741">
    <property type="entry name" value="Eukaryotic DNA topoisomerase I, N-terminal DNA-binding fragment"/>
    <property type="match status" value="1"/>
</dbReference>
<evidence type="ECO:0000256" key="9">
    <source>
        <dbReference type="PROSITE-ProRule" id="PRU01382"/>
    </source>
</evidence>
<dbReference type="GO" id="GO:0007059">
    <property type="term" value="P:chromosome segregation"/>
    <property type="evidence" value="ECO:0007669"/>
    <property type="project" value="TreeGrafter"/>
</dbReference>
<dbReference type="GO" id="GO:0005730">
    <property type="term" value="C:nucleolus"/>
    <property type="evidence" value="ECO:0007669"/>
    <property type="project" value="TreeGrafter"/>
</dbReference>
<dbReference type="PRINTS" id="PR00416">
    <property type="entry name" value="EUTPISMRASEI"/>
</dbReference>
<evidence type="ECO:0000313" key="12">
    <source>
        <dbReference type="Proteomes" id="UP000024635"/>
    </source>
</evidence>
<feature type="non-terminal residue" evidence="11">
    <location>
        <position position="1"/>
    </location>
</feature>
<evidence type="ECO:0000256" key="3">
    <source>
        <dbReference type="ARBA" id="ARBA00012891"/>
    </source>
</evidence>
<protein>
    <recommendedName>
        <fullName evidence="4">DNA topoisomerase 1</fullName>
        <ecNumber evidence="3">5.6.2.1</ecNumber>
    </recommendedName>
    <alternativeName>
        <fullName evidence="8">DNA topoisomerase I</fullName>
    </alternativeName>
</protein>
<comment type="caution">
    <text evidence="9">Lacks conserved residue(s) required for the propagation of feature annotation.</text>
</comment>
<evidence type="ECO:0000256" key="5">
    <source>
        <dbReference type="ARBA" id="ARBA00023029"/>
    </source>
</evidence>
<comment type="similarity">
    <text evidence="2">Belongs to the type IB topoisomerase family.</text>
</comment>
<dbReference type="GO" id="GO:0006265">
    <property type="term" value="P:DNA topological change"/>
    <property type="evidence" value="ECO:0007669"/>
    <property type="project" value="InterPro"/>
</dbReference>
<dbReference type="SUPFAM" id="SSF56349">
    <property type="entry name" value="DNA breaking-rejoining enzymes"/>
    <property type="match status" value="1"/>
</dbReference>
<evidence type="ECO:0000259" key="10">
    <source>
        <dbReference type="SMART" id="SM00435"/>
    </source>
</evidence>
<sequence>VMTLQERGLITDLERCDFRQIYEHSKAVSKEEKQKIKEAKGSEAKIYGVALIDGHKQKVRNFRIEPPGLFCGRGEHPKIGMLKERIRPEDVTINCSRDSEIPLPPEGHKWKEVRHDNKVAWLASWTGNVLGQNKYIKLDTSSRIKGEKDVEKYETARRLKNKIDSIRAAYQADWDSEDIRERQRAVALYFIDNLALRPGNKKDIDEAADTVGCCTLRCEHIKLRENLNDKGLDELLLLVSGRSIIKEDLLI</sequence>
<evidence type="ECO:0000256" key="7">
    <source>
        <dbReference type="ARBA" id="ARBA00023235"/>
    </source>
</evidence>
<accession>A0A016SUA1</accession>
<dbReference type="InterPro" id="IPR036202">
    <property type="entry name" value="TopoI_DNA-bd_euk_N_sf"/>
</dbReference>
<dbReference type="Gene3D" id="2.170.11.10">
    <property type="entry name" value="DNA Topoisomerase I, domain 2"/>
    <property type="match status" value="1"/>
</dbReference>
<dbReference type="InterPro" id="IPR013499">
    <property type="entry name" value="TopoI_euk"/>
</dbReference>
<dbReference type="SMART" id="SM00435">
    <property type="entry name" value="TOPEUc"/>
    <property type="match status" value="1"/>
</dbReference>
<dbReference type="GO" id="GO:0003677">
    <property type="term" value="F:DNA binding"/>
    <property type="evidence" value="ECO:0007669"/>
    <property type="project" value="UniProtKB-UniRule"/>
</dbReference>
<organism evidence="11 12">
    <name type="scientific">Ancylostoma ceylanicum</name>
    <dbReference type="NCBI Taxonomy" id="53326"/>
    <lineage>
        <taxon>Eukaryota</taxon>
        <taxon>Metazoa</taxon>
        <taxon>Ecdysozoa</taxon>
        <taxon>Nematoda</taxon>
        <taxon>Chromadorea</taxon>
        <taxon>Rhabditida</taxon>
        <taxon>Rhabditina</taxon>
        <taxon>Rhabditomorpha</taxon>
        <taxon>Strongyloidea</taxon>
        <taxon>Ancylostomatidae</taxon>
        <taxon>Ancylostomatinae</taxon>
        <taxon>Ancylostoma</taxon>
    </lineage>
</organism>
<dbReference type="FunFam" id="2.170.11.10:FF:000001">
    <property type="entry name" value="DNA topoisomerase I"/>
    <property type="match status" value="1"/>
</dbReference>
<dbReference type="InterPro" id="IPR001631">
    <property type="entry name" value="TopoI"/>
</dbReference>
<evidence type="ECO:0000313" key="11">
    <source>
        <dbReference type="EMBL" id="EYB94080.1"/>
    </source>
</evidence>
<evidence type="ECO:0000256" key="1">
    <source>
        <dbReference type="ARBA" id="ARBA00000213"/>
    </source>
</evidence>
<reference evidence="12" key="1">
    <citation type="journal article" date="2015" name="Nat. Genet.">
        <title>The genome and transcriptome of the zoonotic hookworm Ancylostoma ceylanicum identify infection-specific gene families.</title>
        <authorList>
            <person name="Schwarz E.M."/>
            <person name="Hu Y."/>
            <person name="Antoshechkin I."/>
            <person name="Miller M.M."/>
            <person name="Sternberg P.W."/>
            <person name="Aroian R.V."/>
        </authorList>
    </citation>
    <scope>NUCLEOTIDE SEQUENCE</scope>
    <source>
        <strain evidence="12">HY135</strain>
    </source>
</reference>
<evidence type="ECO:0000256" key="8">
    <source>
        <dbReference type="ARBA" id="ARBA00033297"/>
    </source>
</evidence>
<evidence type="ECO:0000256" key="6">
    <source>
        <dbReference type="ARBA" id="ARBA00023125"/>
    </source>
</evidence>
<dbReference type="PANTHER" id="PTHR10290:SF3">
    <property type="entry name" value="DNA TOPOISOMERASE 1"/>
    <property type="match status" value="1"/>
</dbReference>